<dbReference type="EMBL" id="JAPEVG010000136">
    <property type="protein sequence ID" value="KAJ8481450.1"/>
    <property type="molecule type" value="Genomic_DNA"/>
</dbReference>
<keyword evidence="4" id="KW-1185">Reference proteome</keyword>
<feature type="compositionally biased region" description="Polar residues" evidence="1">
    <location>
        <begin position="496"/>
        <end position="508"/>
    </location>
</feature>
<feature type="compositionally biased region" description="Polar residues" evidence="1">
    <location>
        <begin position="549"/>
        <end position="564"/>
    </location>
</feature>
<feature type="compositionally biased region" description="Pro residues" evidence="1">
    <location>
        <begin position="511"/>
        <end position="520"/>
    </location>
</feature>
<protein>
    <recommendedName>
        <fullName evidence="2">GmrSD restriction endonucleases N-terminal domain-containing protein</fullName>
    </recommendedName>
</protein>
<feature type="region of interest" description="Disordered" evidence="1">
    <location>
        <begin position="374"/>
        <end position="594"/>
    </location>
</feature>
<evidence type="ECO:0000313" key="4">
    <source>
        <dbReference type="Proteomes" id="UP001215151"/>
    </source>
</evidence>
<organism evidence="3 4">
    <name type="scientific">Trametes cubensis</name>
    <dbReference type="NCBI Taxonomy" id="1111947"/>
    <lineage>
        <taxon>Eukaryota</taxon>
        <taxon>Fungi</taxon>
        <taxon>Dikarya</taxon>
        <taxon>Basidiomycota</taxon>
        <taxon>Agaricomycotina</taxon>
        <taxon>Agaricomycetes</taxon>
        <taxon>Polyporales</taxon>
        <taxon>Polyporaceae</taxon>
        <taxon>Trametes</taxon>
    </lineage>
</organism>
<proteinExistence type="predicted"/>
<evidence type="ECO:0000256" key="1">
    <source>
        <dbReference type="SAM" id="MobiDB-lite"/>
    </source>
</evidence>
<evidence type="ECO:0000313" key="3">
    <source>
        <dbReference type="EMBL" id="KAJ8481450.1"/>
    </source>
</evidence>
<reference evidence="3" key="1">
    <citation type="submission" date="2022-11" db="EMBL/GenBank/DDBJ databases">
        <title>Genome Sequence of Cubamyces cubensis.</title>
        <authorList>
            <person name="Buettner E."/>
        </authorList>
    </citation>
    <scope>NUCLEOTIDE SEQUENCE</scope>
    <source>
        <strain evidence="3">MPL-01</strain>
    </source>
</reference>
<feature type="compositionally biased region" description="Low complexity" evidence="1">
    <location>
        <begin position="533"/>
        <end position="547"/>
    </location>
</feature>
<feature type="compositionally biased region" description="Polar residues" evidence="1">
    <location>
        <begin position="1"/>
        <end position="11"/>
    </location>
</feature>
<dbReference type="Proteomes" id="UP001215151">
    <property type="component" value="Unassembled WGS sequence"/>
</dbReference>
<gene>
    <name evidence="3" type="ORF">ONZ51_g5971</name>
</gene>
<feature type="domain" description="GmrSD restriction endonucleases N-terminal" evidence="2">
    <location>
        <begin position="63"/>
        <end position="190"/>
    </location>
</feature>
<accession>A0AAD7TSZ0</accession>
<feature type="region of interest" description="Disordered" evidence="1">
    <location>
        <begin position="1"/>
        <end position="36"/>
    </location>
</feature>
<feature type="compositionally biased region" description="Low complexity" evidence="1">
    <location>
        <begin position="408"/>
        <end position="430"/>
    </location>
</feature>
<feature type="compositionally biased region" description="Pro residues" evidence="1">
    <location>
        <begin position="431"/>
        <end position="463"/>
    </location>
</feature>
<dbReference type="InterPro" id="IPR004919">
    <property type="entry name" value="GmrSD_N"/>
</dbReference>
<sequence length="594" mass="66422">MPNEQFNSGSELTDLDEEEEVPLSQQGKTRSKAHESGFKLRGTLRVPRATTYTCQSLYEQISAQDIDLQPEYQREVVWPDAKQIGLIDSIFRNFYVPPVIFVVHTSDDGGERRVCVDGKQRLTSIYRFIAGEIPYKDPFTSQRYYFKRDLADSKGQLLPERYKKVFMNKQIVCMEYQEITPENEREIFQRVQLGMALTPAERLQAISCPLTGFIRELLDTYIVENLATYIEWDTTRANDFRSLATAVYCMSKWPHLTSAPSISALEKWLHEADELDEEFEEDVKATFQIFCELAQDQKLKKCFWLPGVKKVAPVEVLAISLLIYIFKRKMSLPQLSEAIRLLRQDIRNAEKDIRLNSRTMKVVISFLRTLKPSQLQAEGGEPAASQQHTGKRKRPFKEPSEEGEEGESTPPATKSKSTKSTKSIKLSPSSTPAPPLPKPVPSPPTPSIIKPPPSSPALQPPTSFPTSSRLPAVPNGTTLPMHSPKLPPTAPAALRQNMSPPSTLSSYGLPSRPPTGPPPRQNSLGDILMARMASAPAPTGPRTGGAPYQSPTAYQSDYQSNRPYESSRDPRLAHANGSRGSGQQTPDSSYGRRQ</sequence>
<evidence type="ECO:0000259" key="2">
    <source>
        <dbReference type="Pfam" id="PF03235"/>
    </source>
</evidence>
<feature type="compositionally biased region" description="Polar residues" evidence="1">
    <location>
        <begin position="464"/>
        <end position="480"/>
    </location>
</feature>
<name>A0AAD7TSZ0_9APHY</name>
<comment type="caution">
    <text evidence="3">The sequence shown here is derived from an EMBL/GenBank/DDBJ whole genome shotgun (WGS) entry which is preliminary data.</text>
</comment>
<dbReference type="PANTHER" id="PTHR39639:SF1">
    <property type="entry name" value="DUF262 DOMAIN-CONTAINING PROTEIN"/>
    <property type="match status" value="1"/>
</dbReference>
<dbReference type="Pfam" id="PF03235">
    <property type="entry name" value="GmrSD_N"/>
    <property type="match status" value="1"/>
</dbReference>
<dbReference type="AlphaFoldDB" id="A0AAD7TSZ0"/>
<dbReference type="PANTHER" id="PTHR39639">
    <property type="entry name" value="CHROMOSOME 16, WHOLE GENOME SHOTGUN SEQUENCE"/>
    <property type="match status" value="1"/>
</dbReference>